<protein>
    <submittedName>
        <fullName evidence="1">Uncharacterized protein</fullName>
    </submittedName>
</protein>
<organism evidence="1 2">
    <name type="scientific">Meloidogyne enterolobii</name>
    <name type="common">Root-knot nematode worm</name>
    <name type="synonym">Meloidogyne mayaguensis</name>
    <dbReference type="NCBI Taxonomy" id="390850"/>
    <lineage>
        <taxon>Eukaryota</taxon>
        <taxon>Metazoa</taxon>
        <taxon>Ecdysozoa</taxon>
        <taxon>Nematoda</taxon>
        <taxon>Chromadorea</taxon>
        <taxon>Rhabditida</taxon>
        <taxon>Tylenchina</taxon>
        <taxon>Tylenchomorpha</taxon>
        <taxon>Tylenchoidea</taxon>
        <taxon>Meloidogynidae</taxon>
        <taxon>Meloidogyninae</taxon>
        <taxon>Meloidogyne</taxon>
    </lineage>
</organism>
<name>A0A6V7WPV3_MELEN</name>
<reference evidence="1 2" key="1">
    <citation type="submission" date="2020-08" db="EMBL/GenBank/DDBJ databases">
        <authorList>
            <person name="Koutsovoulos G."/>
            <person name="Danchin GJ E."/>
        </authorList>
    </citation>
    <scope>NUCLEOTIDE SEQUENCE [LARGE SCALE GENOMIC DNA]</scope>
</reference>
<evidence type="ECO:0000313" key="2">
    <source>
        <dbReference type="Proteomes" id="UP000580250"/>
    </source>
</evidence>
<accession>A0A6V7WPV3</accession>
<proteinExistence type="predicted"/>
<sequence length="113" mass="12979">MDSFPARKTAVRQIFATEQNFIQDKKNKNENIINKLNDLNFESPVKTTLKDAINNELSCTINTEEDLFKFQQGLGQADALVESFKEFIGEEDNNDVVKISKRKNKGKVCFFKL</sequence>
<comment type="caution">
    <text evidence="1">The sequence shown here is derived from an EMBL/GenBank/DDBJ whole genome shotgun (WGS) entry which is preliminary data.</text>
</comment>
<dbReference type="Proteomes" id="UP000580250">
    <property type="component" value="Unassembled WGS sequence"/>
</dbReference>
<dbReference type="AlphaFoldDB" id="A0A6V7WPV3"/>
<dbReference type="EMBL" id="CAJEWN010000727">
    <property type="protein sequence ID" value="CAD2189028.1"/>
    <property type="molecule type" value="Genomic_DNA"/>
</dbReference>
<evidence type="ECO:0000313" key="1">
    <source>
        <dbReference type="EMBL" id="CAD2189028.1"/>
    </source>
</evidence>
<gene>
    <name evidence="1" type="ORF">MENT_LOCUS41723</name>
</gene>